<gene>
    <name evidence="1" type="ORF">Q604_UNBC17725G0001</name>
</gene>
<feature type="non-terminal residue" evidence="1">
    <location>
        <position position="30"/>
    </location>
</feature>
<proteinExistence type="predicted"/>
<dbReference type="AlphaFoldDB" id="W1X5Q8"/>
<evidence type="ECO:0000313" key="1">
    <source>
        <dbReference type="EMBL" id="ETJ25623.1"/>
    </source>
</evidence>
<reference evidence="1" key="1">
    <citation type="submission" date="2013-12" db="EMBL/GenBank/DDBJ databases">
        <title>A Varibaculum cambriense genome reconstructed from a premature infant gut community with otherwise low bacterial novelty that shifts toward anaerobic metabolism during the third week of life.</title>
        <authorList>
            <person name="Brown C.T."/>
            <person name="Sharon I."/>
            <person name="Thomas B.C."/>
            <person name="Castelle C.J."/>
            <person name="Morowitz M.J."/>
            <person name="Banfield J.F."/>
        </authorList>
    </citation>
    <scope>NUCLEOTIDE SEQUENCE</scope>
</reference>
<comment type="caution">
    <text evidence="1">The sequence shown here is derived from an EMBL/GenBank/DDBJ whole genome shotgun (WGS) entry which is preliminary data.</text>
</comment>
<accession>W1X5Q8</accession>
<organism evidence="1">
    <name type="scientific">human gut metagenome</name>
    <dbReference type="NCBI Taxonomy" id="408170"/>
    <lineage>
        <taxon>unclassified sequences</taxon>
        <taxon>metagenomes</taxon>
        <taxon>organismal metagenomes</taxon>
    </lineage>
</organism>
<dbReference type="EMBL" id="AZMM01017725">
    <property type="protein sequence ID" value="ETJ25623.1"/>
    <property type="molecule type" value="Genomic_DNA"/>
</dbReference>
<name>W1X5Q8_9ZZZZ</name>
<protein>
    <submittedName>
        <fullName evidence="1">Uncharacterized protein</fullName>
    </submittedName>
</protein>
<sequence>MGTFVSDMLSNFGDILYYLALMNYVLLLPE</sequence>